<dbReference type="EMBL" id="RIBY02002423">
    <property type="protein sequence ID" value="KAH9815327.1"/>
    <property type="molecule type" value="Genomic_DNA"/>
</dbReference>
<keyword evidence="1" id="KW-0732">Signal</keyword>
<feature type="signal peptide" evidence="1">
    <location>
        <begin position="1"/>
        <end position="18"/>
    </location>
</feature>
<name>A0A9W7VYI4_9PEZI</name>
<feature type="chain" id="PRO_5040745882" evidence="1">
    <location>
        <begin position="19"/>
        <end position="59"/>
    </location>
</feature>
<dbReference type="AlphaFoldDB" id="A0A9W7VYI4"/>
<reference evidence="2 3" key="2">
    <citation type="journal article" date="2021" name="Curr. Genet.">
        <title>Genetic response to nitrogen starvation in the aggressive Eucalyptus foliar pathogen Teratosphaeria destructans.</title>
        <authorList>
            <person name="Havenga M."/>
            <person name="Wingfield B.D."/>
            <person name="Wingfield M.J."/>
            <person name="Dreyer L.L."/>
            <person name="Roets F."/>
            <person name="Aylward J."/>
        </authorList>
    </citation>
    <scope>NUCLEOTIDE SEQUENCE [LARGE SCALE GENOMIC DNA]</scope>
    <source>
        <strain evidence="2">CMW44962</strain>
    </source>
</reference>
<keyword evidence="3" id="KW-1185">Reference proteome</keyword>
<sequence>MLFRLLLLTLPFISPVLGVRHAYYGRLLPLLGQLSRKLLLRRILHYQTPMSAPRTRPTN</sequence>
<protein>
    <submittedName>
        <fullName evidence="2">Uncharacterized protein</fullName>
    </submittedName>
</protein>
<evidence type="ECO:0000313" key="3">
    <source>
        <dbReference type="Proteomes" id="UP001138500"/>
    </source>
</evidence>
<organism evidence="2 3">
    <name type="scientific">Teratosphaeria destructans</name>
    <dbReference type="NCBI Taxonomy" id="418781"/>
    <lineage>
        <taxon>Eukaryota</taxon>
        <taxon>Fungi</taxon>
        <taxon>Dikarya</taxon>
        <taxon>Ascomycota</taxon>
        <taxon>Pezizomycotina</taxon>
        <taxon>Dothideomycetes</taxon>
        <taxon>Dothideomycetidae</taxon>
        <taxon>Mycosphaerellales</taxon>
        <taxon>Teratosphaeriaceae</taxon>
        <taxon>Teratosphaeria</taxon>
    </lineage>
</organism>
<evidence type="ECO:0000313" key="2">
    <source>
        <dbReference type="EMBL" id="KAH9815327.1"/>
    </source>
</evidence>
<dbReference type="Proteomes" id="UP001138500">
    <property type="component" value="Unassembled WGS sequence"/>
</dbReference>
<reference evidence="2 3" key="1">
    <citation type="journal article" date="2018" name="IMA Fungus">
        <title>IMA Genome-F 10: Nine draft genome sequences of Claviceps purpurea s.lat., including C. arundinis, C. humidiphila, and C. cf. spartinae, pseudomolecules for the pitch canker pathogen Fusarium circinatum, draft genome of Davidsoniella eucalypti, Grosmannia galeiformis, Quambalaria eucalypti, and Teratosphaeria destructans.</title>
        <authorList>
            <person name="Wingfield B.D."/>
            <person name="Liu M."/>
            <person name="Nguyen H.D."/>
            <person name="Lane F.A."/>
            <person name="Morgan S.W."/>
            <person name="De Vos L."/>
            <person name="Wilken P.M."/>
            <person name="Duong T.A."/>
            <person name="Aylward J."/>
            <person name="Coetzee M.P."/>
            <person name="Dadej K."/>
            <person name="De Beer Z.W."/>
            <person name="Findlay W."/>
            <person name="Havenga M."/>
            <person name="Kolarik M."/>
            <person name="Menzies J.G."/>
            <person name="Naidoo K."/>
            <person name="Pochopski O."/>
            <person name="Shoukouhi P."/>
            <person name="Santana Q.C."/>
            <person name="Seifert K.A."/>
            <person name="Soal N."/>
            <person name="Steenkamp E.T."/>
            <person name="Tatham C.T."/>
            <person name="van der Nest M.A."/>
            <person name="Wingfield M.J."/>
        </authorList>
    </citation>
    <scope>NUCLEOTIDE SEQUENCE [LARGE SCALE GENOMIC DNA]</scope>
    <source>
        <strain evidence="2">CMW44962</strain>
    </source>
</reference>
<comment type="caution">
    <text evidence="2">The sequence shown here is derived from an EMBL/GenBank/DDBJ whole genome shotgun (WGS) entry which is preliminary data.</text>
</comment>
<gene>
    <name evidence="2" type="ORF">Tdes44962_MAKER05655</name>
</gene>
<accession>A0A9W7VYI4</accession>
<evidence type="ECO:0000256" key="1">
    <source>
        <dbReference type="SAM" id="SignalP"/>
    </source>
</evidence>
<proteinExistence type="predicted"/>